<dbReference type="RefSeq" id="WP_020820904.1">
    <property type="nucleotide sequence ID" value="NZ_JANF02000048.1"/>
</dbReference>
<protein>
    <recommendedName>
        <fullName evidence="3">HK97 gp10 family phage protein</fullName>
    </recommendedName>
</protein>
<dbReference type="Pfam" id="PF04883">
    <property type="entry name" value="HK97-gp10_like"/>
    <property type="match status" value="1"/>
</dbReference>
<evidence type="ECO:0008006" key="3">
    <source>
        <dbReference type="Google" id="ProtNLM"/>
    </source>
</evidence>
<comment type="caution">
    <text evidence="1">The sequence shown here is derived from an EMBL/GenBank/DDBJ whole genome shotgun (WGS) entry which is preliminary data.</text>
</comment>
<dbReference type="InterPro" id="IPR010064">
    <property type="entry name" value="HK97-gp10_tail"/>
</dbReference>
<evidence type="ECO:0000313" key="1">
    <source>
        <dbReference type="EMBL" id="KER36666.1"/>
    </source>
</evidence>
<name>A0A8E1C333_9SPHN</name>
<accession>A0A8E1C333</accession>
<proteinExistence type="predicted"/>
<evidence type="ECO:0000313" key="2">
    <source>
        <dbReference type="Proteomes" id="UP000028135"/>
    </source>
</evidence>
<sequence length="187" mass="20254">MTTINLKGGRELAAFLEAFPARLQKNAIRSALTAAAKPVRDQARLDAPRESGLMAKSIKTGSPRPLDDGTVSIKVRLAGSHSYLGYFFEYGVAPHFIRAGDSGLSSRKLTQKLNREGSEEHAGAMKIGDKFVTGAVLHPGFAPKPFLRPALDLKADDAINAFADRLRSYLKDKTGFTAPARLDEVDE</sequence>
<organism evidence="1 2">
    <name type="scientific">Sphingobium indicum F2</name>
    <dbReference type="NCBI Taxonomy" id="1450518"/>
    <lineage>
        <taxon>Bacteria</taxon>
        <taxon>Pseudomonadati</taxon>
        <taxon>Pseudomonadota</taxon>
        <taxon>Alphaproteobacteria</taxon>
        <taxon>Sphingomonadales</taxon>
        <taxon>Sphingomonadaceae</taxon>
        <taxon>Sphingobium</taxon>
    </lineage>
</organism>
<reference evidence="1 2" key="1">
    <citation type="submission" date="2014-05" db="EMBL/GenBank/DDBJ databases">
        <title>Genome Announcement of Sphingobium lucknowense F2.</title>
        <authorList>
            <person name="Lal R."/>
            <person name="Negi V."/>
            <person name="Lata P."/>
            <person name="Sangwan N."/>
            <person name="Gupta S.K."/>
            <person name="Rao D.L.N."/>
            <person name="Das S."/>
        </authorList>
    </citation>
    <scope>NUCLEOTIDE SEQUENCE [LARGE SCALE GENOMIC DNA]</scope>
    <source>
        <strain evidence="1 2">F2</strain>
    </source>
</reference>
<gene>
    <name evidence="1" type="ORF">AL00_09330</name>
</gene>
<dbReference type="Proteomes" id="UP000028135">
    <property type="component" value="Unassembled WGS sequence"/>
</dbReference>
<dbReference type="AlphaFoldDB" id="A0A8E1C333"/>
<dbReference type="NCBIfam" id="TIGR01725">
    <property type="entry name" value="phge_HK97_gp10"/>
    <property type="match status" value="1"/>
</dbReference>
<dbReference type="EMBL" id="JANF02000048">
    <property type="protein sequence ID" value="KER36666.1"/>
    <property type="molecule type" value="Genomic_DNA"/>
</dbReference>